<accession>A0A2H1HV34</accession>
<sequence>MRALVEAWVKSLTTPRSGRPSGFAPSTITTRFRFVSMTLAAAANEELIRKNPAQGVTLTRRRRKAAAMTIPTPNEASRILSGADGYFRTYIAVCAFAGLRLGETAGLRVQDVDLDKQILGVHRQVQGDNSRSTSVRLPKDYSEREIYVATPLLGIIREHLETYGAWTDVDGTEWLFTNGGHHFIRSSAGLRFRKAREAAGLTEFTLHDMRHYFASGLIADGCDDVTVQRALGHAAPSITLDTYSHLWPTAEDKTRHAAEAIMKATLGETNGSEAA</sequence>
<evidence type="ECO:0000313" key="5">
    <source>
        <dbReference type="EMBL" id="SMX66805.1"/>
    </source>
</evidence>
<keyword evidence="2" id="KW-0238">DNA-binding</keyword>
<dbReference type="PANTHER" id="PTHR30349:SF64">
    <property type="entry name" value="PROPHAGE INTEGRASE INTD-RELATED"/>
    <property type="match status" value="1"/>
</dbReference>
<dbReference type="Proteomes" id="UP000234289">
    <property type="component" value="Unassembled WGS sequence"/>
</dbReference>
<dbReference type="PROSITE" id="PS51898">
    <property type="entry name" value="TYR_RECOMBINASE"/>
    <property type="match status" value="1"/>
</dbReference>
<dbReference type="InterPro" id="IPR010998">
    <property type="entry name" value="Integrase_recombinase_N"/>
</dbReference>
<dbReference type="InterPro" id="IPR011010">
    <property type="entry name" value="DNA_brk_join_enz"/>
</dbReference>
<comment type="similarity">
    <text evidence="1">Belongs to the 'phage' integrase family.</text>
</comment>
<dbReference type="InterPro" id="IPR013762">
    <property type="entry name" value="Integrase-like_cat_sf"/>
</dbReference>
<dbReference type="GO" id="GO:0003677">
    <property type="term" value="F:DNA binding"/>
    <property type="evidence" value="ECO:0007669"/>
    <property type="project" value="UniProtKB-KW"/>
</dbReference>
<protein>
    <submittedName>
        <fullName evidence="5">Phage integrase family protein</fullName>
    </submittedName>
</protein>
<evidence type="ECO:0000256" key="2">
    <source>
        <dbReference type="ARBA" id="ARBA00023125"/>
    </source>
</evidence>
<dbReference type="SUPFAM" id="SSF56349">
    <property type="entry name" value="DNA breaking-rejoining enzymes"/>
    <property type="match status" value="1"/>
</dbReference>
<reference evidence="6" key="1">
    <citation type="submission" date="2017-03" db="EMBL/GenBank/DDBJ databases">
        <authorList>
            <person name="Monnet C."/>
        </authorList>
    </citation>
    <scope>NUCLEOTIDE SEQUENCE [LARGE SCALE GENOMIC DNA]</scope>
    <source>
        <strain evidence="6">CNRZ 920</strain>
    </source>
</reference>
<dbReference type="PANTHER" id="PTHR30349">
    <property type="entry name" value="PHAGE INTEGRASE-RELATED"/>
    <property type="match status" value="1"/>
</dbReference>
<feature type="domain" description="Tyr recombinase" evidence="4">
    <location>
        <begin position="66"/>
        <end position="258"/>
    </location>
</feature>
<dbReference type="Pfam" id="PF00589">
    <property type="entry name" value="Phage_integrase"/>
    <property type="match status" value="1"/>
</dbReference>
<dbReference type="Gene3D" id="1.10.443.10">
    <property type="entry name" value="Intergrase catalytic core"/>
    <property type="match status" value="1"/>
</dbReference>
<dbReference type="InterPro" id="IPR002104">
    <property type="entry name" value="Integrase_catalytic"/>
</dbReference>
<evidence type="ECO:0000256" key="1">
    <source>
        <dbReference type="ARBA" id="ARBA00008857"/>
    </source>
</evidence>
<dbReference type="GO" id="GO:0015074">
    <property type="term" value="P:DNA integration"/>
    <property type="evidence" value="ECO:0007669"/>
    <property type="project" value="InterPro"/>
</dbReference>
<gene>
    <name evidence="5" type="ORF">BAUR920_00295</name>
</gene>
<organism evidence="5 6">
    <name type="scientific">Brevibacterium aurantiacum</name>
    <dbReference type="NCBI Taxonomy" id="273384"/>
    <lineage>
        <taxon>Bacteria</taxon>
        <taxon>Bacillati</taxon>
        <taxon>Actinomycetota</taxon>
        <taxon>Actinomycetes</taxon>
        <taxon>Micrococcales</taxon>
        <taxon>Brevibacteriaceae</taxon>
        <taxon>Brevibacterium</taxon>
    </lineage>
</organism>
<dbReference type="AlphaFoldDB" id="A0A2H1HV34"/>
<evidence type="ECO:0000256" key="3">
    <source>
        <dbReference type="ARBA" id="ARBA00023172"/>
    </source>
</evidence>
<proteinExistence type="inferred from homology"/>
<dbReference type="GO" id="GO:0006310">
    <property type="term" value="P:DNA recombination"/>
    <property type="evidence" value="ECO:0007669"/>
    <property type="project" value="UniProtKB-KW"/>
</dbReference>
<name>A0A2H1HV34_BREAU</name>
<dbReference type="Gene3D" id="1.10.150.130">
    <property type="match status" value="1"/>
</dbReference>
<dbReference type="InterPro" id="IPR050090">
    <property type="entry name" value="Tyrosine_recombinase_XerCD"/>
</dbReference>
<dbReference type="RefSeq" id="WP_101638712.1">
    <property type="nucleotide sequence ID" value="NZ_FXZG01000001.1"/>
</dbReference>
<dbReference type="CDD" id="cd01189">
    <property type="entry name" value="INT_ICEBs1_C_like"/>
    <property type="match status" value="1"/>
</dbReference>
<evidence type="ECO:0000313" key="6">
    <source>
        <dbReference type="Proteomes" id="UP000234289"/>
    </source>
</evidence>
<keyword evidence="3" id="KW-0233">DNA recombination</keyword>
<evidence type="ECO:0000259" key="4">
    <source>
        <dbReference type="PROSITE" id="PS51898"/>
    </source>
</evidence>
<dbReference type="EMBL" id="FXZG01000001">
    <property type="protein sequence ID" value="SMX66805.1"/>
    <property type="molecule type" value="Genomic_DNA"/>
</dbReference>